<dbReference type="GO" id="GO:0004984">
    <property type="term" value="F:olfactory receptor activity"/>
    <property type="evidence" value="ECO:0007669"/>
    <property type="project" value="InterPro"/>
</dbReference>
<comment type="similarity">
    <text evidence="10">Belongs to the insect chemoreceptor superfamily. Heteromeric odorant receptor channel (TC 1.A.69) family.</text>
</comment>
<feature type="transmembrane region" description="Helical" evidence="10">
    <location>
        <begin position="131"/>
        <end position="149"/>
    </location>
</feature>
<protein>
    <recommendedName>
        <fullName evidence="10">Odorant receptor</fullName>
    </recommendedName>
</protein>
<name>A0A7M7J433_NASVI</name>
<dbReference type="GO" id="GO:0007165">
    <property type="term" value="P:signal transduction"/>
    <property type="evidence" value="ECO:0007669"/>
    <property type="project" value="UniProtKB-KW"/>
</dbReference>
<comment type="subcellular location">
    <subcellularLocation>
        <location evidence="1 10">Cell membrane</location>
        <topology evidence="1 10">Multi-pass membrane protein</topology>
    </subcellularLocation>
</comment>
<evidence type="ECO:0000256" key="7">
    <source>
        <dbReference type="ARBA" id="ARBA00023136"/>
    </source>
</evidence>
<keyword evidence="3 10" id="KW-0716">Sensory transduction</keyword>
<feature type="transmembrane region" description="Helical" evidence="10">
    <location>
        <begin position="189"/>
        <end position="216"/>
    </location>
</feature>
<evidence type="ECO:0000313" key="12">
    <source>
        <dbReference type="Proteomes" id="UP000002358"/>
    </source>
</evidence>
<evidence type="ECO:0000256" key="10">
    <source>
        <dbReference type="RuleBase" id="RU351113"/>
    </source>
</evidence>
<evidence type="ECO:0000313" key="11">
    <source>
        <dbReference type="EnsemblMetazoa" id="XP_016841002"/>
    </source>
</evidence>
<evidence type="ECO:0000256" key="8">
    <source>
        <dbReference type="ARBA" id="ARBA00023170"/>
    </source>
</evidence>
<keyword evidence="7 10" id="KW-0472">Membrane</keyword>
<proteinExistence type="inferred from homology"/>
<keyword evidence="9 10" id="KW-0807">Transducer</keyword>
<organism evidence="11 12">
    <name type="scientific">Nasonia vitripennis</name>
    <name type="common">Parasitic wasp</name>
    <dbReference type="NCBI Taxonomy" id="7425"/>
    <lineage>
        <taxon>Eukaryota</taxon>
        <taxon>Metazoa</taxon>
        <taxon>Ecdysozoa</taxon>
        <taxon>Arthropoda</taxon>
        <taxon>Hexapoda</taxon>
        <taxon>Insecta</taxon>
        <taxon>Pterygota</taxon>
        <taxon>Neoptera</taxon>
        <taxon>Endopterygota</taxon>
        <taxon>Hymenoptera</taxon>
        <taxon>Apocrita</taxon>
        <taxon>Proctotrupomorpha</taxon>
        <taxon>Chalcidoidea</taxon>
        <taxon>Pteromalidae</taxon>
        <taxon>Pteromalinae</taxon>
        <taxon>Nasonia</taxon>
    </lineage>
</organism>
<evidence type="ECO:0000256" key="6">
    <source>
        <dbReference type="ARBA" id="ARBA00022989"/>
    </source>
</evidence>
<keyword evidence="5 10" id="KW-0552">Olfaction</keyword>
<reference evidence="11" key="1">
    <citation type="submission" date="2021-01" db="UniProtKB">
        <authorList>
            <consortium name="EnsemblMetazoa"/>
        </authorList>
    </citation>
    <scope>IDENTIFICATION</scope>
</reference>
<evidence type="ECO:0000256" key="3">
    <source>
        <dbReference type="ARBA" id="ARBA00022606"/>
    </source>
</evidence>
<dbReference type="GeneID" id="100463051"/>
<evidence type="ECO:0000256" key="4">
    <source>
        <dbReference type="ARBA" id="ARBA00022692"/>
    </source>
</evidence>
<dbReference type="Proteomes" id="UP000002358">
    <property type="component" value="Chromosome 5"/>
</dbReference>
<dbReference type="OrthoDB" id="6617147at2759"/>
<dbReference type="Pfam" id="PF02949">
    <property type="entry name" value="7tm_6"/>
    <property type="match status" value="1"/>
</dbReference>
<evidence type="ECO:0000256" key="9">
    <source>
        <dbReference type="ARBA" id="ARBA00023224"/>
    </source>
</evidence>
<accession>A0A7M7J433</accession>
<feature type="transmembrane region" description="Helical" evidence="10">
    <location>
        <begin position="266"/>
        <end position="287"/>
    </location>
</feature>
<keyword evidence="8 10" id="KW-0675">Receptor</keyword>
<dbReference type="AlphaFoldDB" id="A0A7M7J433"/>
<evidence type="ECO:0000256" key="1">
    <source>
        <dbReference type="ARBA" id="ARBA00004651"/>
    </source>
</evidence>
<keyword evidence="4 10" id="KW-0812">Transmembrane</keyword>
<dbReference type="PANTHER" id="PTHR21137">
    <property type="entry name" value="ODORANT RECEPTOR"/>
    <property type="match status" value="1"/>
</dbReference>
<keyword evidence="2" id="KW-1003">Cell membrane</keyword>
<evidence type="ECO:0000256" key="5">
    <source>
        <dbReference type="ARBA" id="ARBA00022725"/>
    </source>
</evidence>
<dbReference type="GO" id="GO:0005549">
    <property type="term" value="F:odorant binding"/>
    <property type="evidence" value="ECO:0007669"/>
    <property type="project" value="InterPro"/>
</dbReference>
<keyword evidence="12" id="KW-1185">Reference proteome</keyword>
<dbReference type="EnsemblMetazoa" id="XM_016985513">
    <property type="protein sequence ID" value="XP_016841002"/>
    <property type="gene ID" value="GeneID_100463051"/>
</dbReference>
<dbReference type="GO" id="GO:0005886">
    <property type="term" value="C:plasma membrane"/>
    <property type="evidence" value="ECO:0007669"/>
    <property type="project" value="UniProtKB-SubCell"/>
</dbReference>
<feature type="transmembrane region" description="Helical" evidence="10">
    <location>
        <begin position="73"/>
        <end position="93"/>
    </location>
</feature>
<comment type="caution">
    <text evidence="10">Lacks conserved residue(s) required for the propagation of feature annotation.</text>
</comment>
<keyword evidence="6 10" id="KW-1133">Transmembrane helix</keyword>
<dbReference type="SMR" id="A0A7M7J433"/>
<evidence type="ECO:0000256" key="2">
    <source>
        <dbReference type="ARBA" id="ARBA00022475"/>
    </source>
</evidence>
<feature type="transmembrane region" description="Helical" evidence="10">
    <location>
        <begin position="37"/>
        <end position="61"/>
    </location>
</feature>
<dbReference type="CTD" id="5569825"/>
<sequence>MDDKKGFIHAFGLCRINLTVLGIWPTLRSSKRDETAALFRLVLSLTIIILFINTVQTIKLFIMWGDLDAMTDIISTANLPIGLMVFKTFVFLYHKEALVPLLSFVQTDWSNFKTVSEAANMWSNALAARKISLLCVVIGWVTVNCHLAIRIGQELRFMSGKNGLTRLPFFDSYFPYDYTPSPVYEITFVIQYIATMLATFGYSGLYSLFVALMLHLCGQFANLRDRLYTVTQKKAGVTFQQRLGYIVMRHQCLYNFAQVVEKMFNLMFLAEILGCTIQFCMQGFFLLTLSSKEGMGLPILHIMFMVVYVAHIGTHLFICCYVAEKLQDESVSIAKAAYECQWYHLSPKDVMLLIMIINRAKDPIEMTAGKFCTFSLSLYAQIFKNSGGYLSMLLAMRDKIT</sequence>
<dbReference type="PANTHER" id="PTHR21137:SF35">
    <property type="entry name" value="ODORANT RECEPTOR 19A-RELATED"/>
    <property type="match status" value="1"/>
</dbReference>
<dbReference type="InterPro" id="IPR004117">
    <property type="entry name" value="7tm6_olfct_rcpt"/>
</dbReference>
<feature type="transmembrane region" description="Helical" evidence="10">
    <location>
        <begin position="299"/>
        <end position="323"/>
    </location>
</feature>
<dbReference type="RefSeq" id="XP_016841002.1">
    <property type="nucleotide sequence ID" value="XM_016985513.2"/>
</dbReference>